<evidence type="ECO:0000313" key="4">
    <source>
        <dbReference type="Proteomes" id="UP000552700"/>
    </source>
</evidence>
<dbReference type="EMBL" id="JACIJP010000006">
    <property type="protein sequence ID" value="MBB6125400.1"/>
    <property type="molecule type" value="Genomic_DNA"/>
</dbReference>
<feature type="transmembrane region" description="Helical" evidence="1">
    <location>
        <begin position="29"/>
        <end position="49"/>
    </location>
</feature>
<keyword evidence="1" id="KW-1133">Transmembrane helix</keyword>
<gene>
    <name evidence="3" type="ORF">FHS92_003161</name>
</gene>
<evidence type="ECO:0000256" key="1">
    <source>
        <dbReference type="SAM" id="Phobius"/>
    </source>
</evidence>
<proteinExistence type="predicted"/>
<evidence type="ECO:0000313" key="3">
    <source>
        <dbReference type="EMBL" id="MBB6125400.1"/>
    </source>
</evidence>
<dbReference type="GO" id="GO:0006465">
    <property type="term" value="P:signal peptide processing"/>
    <property type="evidence" value="ECO:0007669"/>
    <property type="project" value="InterPro"/>
</dbReference>
<keyword evidence="1" id="KW-0812">Transmembrane</keyword>
<comment type="caution">
    <text evidence="3">The sequence shown here is derived from an EMBL/GenBank/DDBJ whole genome shotgun (WGS) entry which is preliminary data.</text>
</comment>
<protein>
    <submittedName>
        <fullName evidence="3">Conjugative transfer signal peptidase TraF</fullName>
    </submittedName>
</protein>
<feature type="domain" description="Peptidase S26" evidence="2">
    <location>
        <begin position="32"/>
        <end position="191"/>
    </location>
</feature>
<name>A0A841J3X0_9SPHN</name>
<sequence>MSRRGAGSDLPLIAWGEELRRRKIARHRLRRKIVAVALLIGAVIGLAFFHPAPRLVLNASASAPIGLYAVSPGNIPRRGEMVIAHLPIKYRRMAASRRYIPLNVPLVKHVGAVPGDRVCALHGVITVDGKPVAIVQAFDSMHRPLPSWSGCHVLQQNELFLLSLAVPNSFDGRYFGISRSADIIGTARLIWAR</sequence>
<reference evidence="3 4" key="1">
    <citation type="submission" date="2020-08" db="EMBL/GenBank/DDBJ databases">
        <title>Genomic Encyclopedia of Type Strains, Phase IV (KMG-IV): sequencing the most valuable type-strain genomes for metagenomic binning, comparative biology and taxonomic classification.</title>
        <authorList>
            <person name="Goeker M."/>
        </authorList>
    </citation>
    <scope>NUCLEOTIDE SEQUENCE [LARGE SCALE GENOMIC DNA]</scope>
    <source>
        <strain evidence="3 4">DSM 102255</strain>
    </source>
</reference>
<dbReference type="Gene3D" id="2.10.109.10">
    <property type="entry name" value="Umud Fragment, subunit A"/>
    <property type="match status" value="1"/>
</dbReference>
<keyword evidence="4" id="KW-1185">Reference proteome</keyword>
<dbReference type="GO" id="GO:0004252">
    <property type="term" value="F:serine-type endopeptidase activity"/>
    <property type="evidence" value="ECO:0007669"/>
    <property type="project" value="InterPro"/>
</dbReference>
<dbReference type="Proteomes" id="UP000552700">
    <property type="component" value="Unassembled WGS sequence"/>
</dbReference>
<dbReference type="AlphaFoldDB" id="A0A841J3X0"/>
<organism evidence="3 4">
    <name type="scientific">Sphingobium subterraneum</name>
    <dbReference type="NCBI Taxonomy" id="627688"/>
    <lineage>
        <taxon>Bacteria</taxon>
        <taxon>Pseudomonadati</taxon>
        <taxon>Pseudomonadota</taxon>
        <taxon>Alphaproteobacteria</taxon>
        <taxon>Sphingomonadales</taxon>
        <taxon>Sphingomonadaceae</taxon>
        <taxon>Sphingobium</taxon>
    </lineage>
</organism>
<dbReference type="Pfam" id="PF10502">
    <property type="entry name" value="Peptidase_S26"/>
    <property type="match status" value="1"/>
</dbReference>
<dbReference type="SUPFAM" id="SSF51306">
    <property type="entry name" value="LexA/Signal peptidase"/>
    <property type="match status" value="1"/>
</dbReference>
<evidence type="ECO:0000259" key="2">
    <source>
        <dbReference type="Pfam" id="PF10502"/>
    </source>
</evidence>
<dbReference type="RefSeq" id="WP_184081683.1">
    <property type="nucleotide sequence ID" value="NZ_JACIJP010000006.1"/>
</dbReference>
<dbReference type="InterPro" id="IPR036286">
    <property type="entry name" value="LexA/Signal_pep-like_sf"/>
</dbReference>
<dbReference type="InterPro" id="IPR019533">
    <property type="entry name" value="Peptidase_S26"/>
</dbReference>
<accession>A0A841J3X0</accession>
<keyword evidence="1" id="KW-0472">Membrane</keyword>